<organism evidence="8 9">
    <name type="scientific">Komagataeibacter medellinensis</name>
    <dbReference type="NCBI Taxonomy" id="1177712"/>
    <lineage>
        <taxon>Bacteria</taxon>
        <taxon>Pseudomonadati</taxon>
        <taxon>Pseudomonadota</taxon>
        <taxon>Alphaproteobacteria</taxon>
        <taxon>Acetobacterales</taxon>
        <taxon>Acetobacteraceae</taxon>
        <taxon>Komagataeibacter</taxon>
    </lineage>
</organism>
<evidence type="ECO:0000256" key="7">
    <source>
        <dbReference type="RuleBase" id="RU003788"/>
    </source>
</evidence>
<dbReference type="Gene3D" id="1.10.530.40">
    <property type="match status" value="1"/>
</dbReference>
<protein>
    <recommendedName>
        <fullName evidence="7">Lysozyme</fullName>
        <ecNumber evidence="7">3.2.1.17</ecNumber>
    </recommendedName>
</protein>
<dbReference type="InterPro" id="IPR034690">
    <property type="entry name" value="Endolysin_T4_type"/>
</dbReference>
<dbReference type="PANTHER" id="PTHR38107">
    <property type="match status" value="1"/>
</dbReference>
<name>A0ABQ6VQR3_9PROT</name>
<dbReference type="RefSeq" id="WP_153467100.1">
    <property type="nucleotide sequence ID" value="NZ_CM018730.1"/>
</dbReference>
<dbReference type="InterPro" id="IPR023346">
    <property type="entry name" value="Lysozyme-like_dom_sf"/>
</dbReference>
<keyword evidence="2 7" id="KW-0929">Antimicrobial</keyword>
<dbReference type="SUPFAM" id="SSF53955">
    <property type="entry name" value="Lysozyme-like"/>
    <property type="match status" value="1"/>
</dbReference>
<evidence type="ECO:0000256" key="4">
    <source>
        <dbReference type="ARBA" id="ARBA00022801"/>
    </source>
</evidence>
<evidence type="ECO:0000256" key="2">
    <source>
        <dbReference type="ARBA" id="ARBA00022529"/>
    </source>
</evidence>
<keyword evidence="5" id="KW-1035">Host cytoplasm</keyword>
<evidence type="ECO:0000313" key="8">
    <source>
        <dbReference type="EMBL" id="KAB8122217.1"/>
    </source>
</evidence>
<comment type="catalytic activity">
    <reaction evidence="1 7">
        <text>Hydrolysis of (1-&gt;4)-beta-linkages between N-acetylmuramic acid and N-acetyl-D-glucosamine residues in a peptidoglycan and between N-acetyl-D-glucosamine residues in chitodextrins.</text>
        <dbReference type="EC" id="3.2.1.17"/>
    </reaction>
</comment>
<comment type="similarity">
    <text evidence="7">Belongs to the glycosyl hydrolase 24 family.</text>
</comment>
<keyword evidence="3 7" id="KW-0081">Bacteriolytic enzyme</keyword>
<comment type="caution">
    <text evidence="8">The sequence shown here is derived from an EMBL/GenBank/DDBJ whole genome shotgun (WGS) entry which is preliminary data.</text>
</comment>
<evidence type="ECO:0000256" key="1">
    <source>
        <dbReference type="ARBA" id="ARBA00000632"/>
    </source>
</evidence>
<dbReference type="InterPro" id="IPR023347">
    <property type="entry name" value="Lysozyme_dom_sf"/>
</dbReference>
<dbReference type="EC" id="3.2.1.17" evidence="7"/>
<proteinExistence type="inferred from homology"/>
<gene>
    <name evidence="8" type="ORF">D3W54_16030</name>
</gene>
<dbReference type="InterPro" id="IPR033907">
    <property type="entry name" value="Endolysin_autolysin"/>
</dbReference>
<evidence type="ECO:0000256" key="6">
    <source>
        <dbReference type="ARBA" id="ARBA00023295"/>
    </source>
</evidence>
<dbReference type="InterPro" id="IPR051018">
    <property type="entry name" value="Bacteriophage_GH24"/>
</dbReference>
<geneLocation type="plasmid" evidence="8">
    <name>pKM01</name>
</geneLocation>
<evidence type="ECO:0000256" key="5">
    <source>
        <dbReference type="ARBA" id="ARBA00023200"/>
    </source>
</evidence>
<keyword evidence="6 7" id="KW-0326">Glycosidase</keyword>
<dbReference type="Proteomes" id="UP000427842">
    <property type="component" value="Unassembled WGS sequence"/>
</dbReference>
<reference evidence="8 9" key="1">
    <citation type="submission" date="2018-09" db="EMBL/GenBank/DDBJ databases">
        <title>Genome sequence and characterization of the bcs clusters for the production of nanocellulose from the low pH resistant strain Komagataeibacter medellinensis ID13488.</title>
        <authorList>
            <person name="Hernandez-Arriaga A.M."/>
            <person name="Del Cerro C."/>
            <person name="Urbina L."/>
            <person name="Eceiza A."/>
            <person name="Retegi A."/>
            <person name="Prieto M.A."/>
        </authorList>
    </citation>
    <scope>NUCLEOTIDE SEQUENCE [LARGE SCALE GENOMIC DNA]</scope>
    <source>
        <strain evidence="8 9">ID13488</strain>
        <plasmid evidence="8">pKM01</plasmid>
    </source>
</reference>
<evidence type="ECO:0000256" key="3">
    <source>
        <dbReference type="ARBA" id="ARBA00022638"/>
    </source>
</evidence>
<dbReference type="EMBL" id="QYAZ01000004">
    <property type="protein sequence ID" value="KAB8122217.1"/>
    <property type="molecule type" value="Genomic_DNA"/>
</dbReference>
<dbReference type="Pfam" id="PF00959">
    <property type="entry name" value="Phage_lysozyme"/>
    <property type="match status" value="1"/>
</dbReference>
<dbReference type="CDD" id="cd00737">
    <property type="entry name" value="lyz_endolysin_autolysin"/>
    <property type="match status" value="1"/>
</dbReference>
<dbReference type="PANTHER" id="PTHR38107:SF3">
    <property type="entry name" value="LYSOZYME RRRD-RELATED"/>
    <property type="match status" value="1"/>
</dbReference>
<accession>A0ABQ6VQR3</accession>
<keyword evidence="9" id="KW-1185">Reference proteome</keyword>
<sequence length="145" mass="16241">MSNLPPYLIALVEQSEGLRLQAYQDCCGIWTIGYGQTGQGIHQGMTITPQEAQERLQLTLQGLWSAITQHSTVTLEPWQTAALCDFAYNLGLAALLKSTLWRYVQQQDTEAAAQQFHLWIYAAGKPQAGLIARRSREALMFLGHY</sequence>
<dbReference type="HAMAP" id="MF_04110">
    <property type="entry name" value="ENDOLYSIN_T4"/>
    <property type="match status" value="1"/>
</dbReference>
<evidence type="ECO:0000313" key="9">
    <source>
        <dbReference type="Proteomes" id="UP000427842"/>
    </source>
</evidence>
<keyword evidence="8" id="KW-0614">Plasmid</keyword>
<dbReference type="InterPro" id="IPR002196">
    <property type="entry name" value="Glyco_hydro_24"/>
</dbReference>
<keyword evidence="4 7" id="KW-0378">Hydrolase</keyword>